<dbReference type="EMBL" id="JALP01000034">
    <property type="protein sequence ID" value="THG91959.1"/>
    <property type="molecule type" value="Genomic_DNA"/>
</dbReference>
<gene>
    <name evidence="2" type="ORF">AJ85_00490</name>
    <name evidence="1" type="ORF">BALCAV_0220055</name>
</gene>
<dbReference type="EMBL" id="ALPT02000100">
    <property type="protein sequence ID" value="KGA95829.1"/>
    <property type="molecule type" value="Genomic_DNA"/>
</dbReference>
<evidence type="ECO:0000313" key="4">
    <source>
        <dbReference type="Proteomes" id="UP000297014"/>
    </source>
</evidence>
<evidence type="ECO:0000313" key="3">
    <source>
        <dbReference type="Proteomes" id="UP000002754"/>
    </source>
</evidence>
<reference evidence="2 4" key="2">
    <citation type="submission" date="2014-01" db="EMBL/GenBank/DDBJ databases">
        <title>Draft genome sequencing of Bacillus alcalophilus CGMCC 1.3604.</title>
        <authorList>
            <person name="Yang J."/>
            <person name="Diao L."/>
            <person name="Yang S."/>
        </authorList>
    </citation>
    <scope>NUCLEOTIDE SEQUENCE [LARGE SCALE GENOMIC DNA]</scope>
    <source>
        <strain evidence="2 4">CGMCC 1.3604</strain>
    </source>
</reference>
<reference evidence="1 3" key="1">
    <citation type="journal article" date="2014" name="Genome Announc.">
        <title>Draft Genome Sequence of Bacillus alcalophilus AV1934, a Classic Alkaliphile Isolated from Human Feces in 1934.</title>
        <authorList>
            <person name="Attie O."/>
            <person name="Jayaprakash A."/>
            <person name="Shah H."/>
            <person name="Paulsen I.T."/>
            <person name="Morino M."/>
            <person name="Takahashi Y."/>
            <person name="Narumi I."/>
            <person name="Sachidanandam R."/>
            <person name="Satoh K."/>
            <person name="Ito M."/>
            <person name="Krulwich T.A."/>
        </authorList>
    </citation>
    <scope>NUCLEOTIDE SEQUENCE [LARGE SCALE GENOMIC DNA]</scope>
    <source>
        <strain evidence="1 3">AV1934</strain>
    </source>
</reference>
<keyword evidence="3" id="KW-1185">Reference proteome</keyword>
<dbReference type="eggNOG" id="ENOG5030ETE">
    <property type="taxonomic scope" value="Bacteria"/>
</dbReference>
<organism evidence="1 3">
    <name type="scientific">Alkalihalobacillus alcalophilus ATCC 27647 = CGMCC 1.3604</name>
    <dbReference type="NCBI Taxonomy" id="1218173"/>
    <lineage>
        <taxon>Bacteria</taxon>
        <taxon>Bacillati</taxon>
        <taxon>Bacillota</taxon>
        <taxon>Bacilli</taxon>
        <taxon>Bacillales</taxon>
        <taxon>Bacillaceae</taxon>
        <taxon>Alkalihalobacillus</taxon>
    </lineage>
</organism>
<dbReference type="Proteomes" id="UP000002754">
    <property type="component" value="Unassembled WGS sequence"/>
</dbReference>
<sequence length="81" mass="9298">MNESDLMFTVIEGMCEACVLPTLPTLCVRTGHTKEELLPLLAQLKKEGKIEWINEEIVISLPKPEWYLDYLLSLQKIKVLP</sequence>
<accession>A0A094WDK7</accession>
<dbReference type="AlphaFoldDB" id="A0A094WDK7"/>
<dbReference type="RefSeq" id="WP_003321134.1">
    <property type="nucleotide sequence ID" value="NZ_ALPT02000100.1"/>
</dbReference>
<protein>
    <submittedName>
        <fullName evidence="1">Uncharacterized protein</fullName>
    </submittedName>
</protein>
<dbReference type="Proteomes" id="UP000297014">
    <property type="component" value="Unassembled WGS sequence"/>
</dbReference>
<comment type="caution">
    <text evidence="1">The sequence shown here is derived from an EMBL/GenBank/DDBJ whole genome shotgun (WGS) entry which is preliminary data.</text>
</comment>
<evidence type="ECO:0000313" key="2">
    <source>
        <dbReference type="EMBL" id="THG91959.1"/>
    </source>
</evidence>
<evidence type="ECO:0000313" key="1">
    <source>
        <dbReference type="EMBL" id="KGA95829.1"/>
    </source>
</evidence>
<proteinExistence type="predicted"/>
<name>A0A094WDK7_ALKAL</name>